<dbReference type="InterPro" id="IPR056702">
    <property type="entry name" value="DUF7800"/>
</dbReference>
<dbReference type="CDD" id="cd07389">
    <property type="entry name" value="MPP_PhoD"/>
    <property type="match status" value="1"/>
</dbReference>
<feature type="domain" description="PhoD-like phosphatase metallophosphatase" evidence="1">
    <location>
        <begin position="148"/>
        <end position="228"/>
    </location>
</feature>
<dbReference type="RefSeq" id="WP_162004927.1">
    <property type="nucleotide sequence ID" value="NZ_BKZW01000001.1"/>
</dbReference>
<dbReference type="InterPro" id="IPR018946">
    <property type="entry name" value="PhoD-like_MPP"/>
</dbReference>
<dbReference type="PANTHER" id="PTHR37031">
    <property type="entry name" value="METALLOPHOSPHATASE BINDING DOMAIN PROTEIN"/>
    <property type="match status" value="1"/>
</dbReference>
<evidence type="ECO:0000259" key="1">
    <source>
        <dbReference type="Pfam" id="PF09423"/>
    </source>
</evidence>
<dbReference type="Pfam" id="PF09423">
    <property type="entry name" value="PhoD"/>
    <property type="match status" value="1"/>
</dbReference>
<dbReference type="EMBL" id="BKZW01000001">
    <property type="protein sequence ID" value="GER86649.1"/>
    <property type="molecule type" value="Genomic_DNA"/>
</dbReference>
<organism evidence="3 4">
    <name type="scientific">Dictyobacter vulcani</name>
    <dbReference type="NCBI Taxonomy" id="2607529"/>
    <lineage>
        <taxon>Bacteria</taxon>
        <taxon>Bacillati</taxon>
        <taxon>Chloroflexota</taxon>
        <taxon>Ktedonobacteria</taxon>
        <taxon>Ktedonobacterales</taxon>
        <taxon>Dictyobacteraceae</taxon>
        <taxon>Dictyobacter</taxon>
    </lineage>
</organism>
<gene>
    <name evidence="3" type="ORF">KDW_08110</name>
</gene>
<dbReference type="Proteomes" id="UP000326912">
    <property type="component" value="Unassembled WGS sequence"/>
</dbReference>
<dbReference type="SUPFAM" id="SSF56300">
    <property type="entry name" value="Metallo-dependent phosphatases"/>
    <property type="match status" value="1"/>
</dbReference>
<protein>
    <submittedName>
        <fullName evidence="3">Metallophosphatase</fullName>
    </submittedName>
</protein>
<dbReference type="InterPro" id="IPR029052">
    <property type="entry name" value="Metallo-depent_PP-like"/>
</dbReference>
<evidence type="ECO:0000313" key="3">
    <source>
        <dbReference type="EMBL" id="GER86649.1"/>
    </source>
</evidence>
<dbReference type="Pfam" id="PF25077">
    <property type="entry name" value="DUF7800"/>
    <property type="match status" value="1"/>
</dbReference>
<dbReference type="AlphaFoldDB" id="A0A5J4KKJ2"/>
<name>A0A5J4KKJ2_9CHLR</name>
<dbReference type="PANTHER" id="PTHR37031:SF2">
    <property type="entry name" value="PHOD-LIKE PHOSPHATASE METALLOPHOSPHATASE DOMAIN-CONTAINING PROTEIN"/>
    <property type="match status" value="1"/>
</dbReference>
<keyword evidence="4" id="KW-1185">Reference proteome</keyword>
<accession>A0A5J4KKJ2</accession>
<reference evidence="3 4" key="1">
    <citation type="submission" date="2019-10" db="EMBL/GenBank/DDBJ databases">
        <title>Dictyobacter vulcani sp. nov., within the class Ktedonobacteria, isolated from soil of volcanic Mt. Zao.</title>
        <authorList>
            <person name="Zheng Y."/>
            <person name="Wang C.M."/>
            <person name="Sakai Y."/>
            <person name="Abe K."/>
            <person name="Yokota A."/>
            <person name="Yabe S."/>
        </authorList>
    </citation>
    <scope>NUCLEOTIDE SEQUENCE [LARGE SCALE GENOMIC DNA]</scope>
    <source>
        <strain evidence="3 4">W12</strain>
    </source>
</reference>
<comment type="caution">
    <text evidence="3">The sequence shown here is derived from an EMBL/GenBank/DDBJ whole genome shotgun (WGS) entry which is preliminary data.</text>
</comment>
<evidence type="ECO:0000313" key="4">
    <source>
        <dbReference type="Proteomes" id="UP000326912"/>
    </source>
</evidence>
<feature type="domain" description="DUF7800" evidence="2">
    <location>
        <begin position="1"/>
        <end position="77"/>
    </location>
</feature>
<sequence>MPDICIGPLVRAVSPTSIVIWAELTAADTVTLHAQSEIPGEVARMISQATIQVGGHYYVALQLQGLQPATWYRYQLTGTDPHHDLKMVTTEQPLHYFRTLPDEKATEEGTAVLRIAYGSCRKSETGQPDVFSFFGDWLKEHFTEREANWPHLLLLIGDQIYADQPAQQLRQTQPQLGPEATNFEEFRLFYQHAWASDPGARQALACIPTYMIFDDHEITNNWNSLPDSRSRIIEAGKEQILIDGTLAYWIYQGWGNLDQTNTEHPLLAIMQAAALSGEDVLEALRSCIRRDLYGEVLLPWHYEIHSSPPIFVANARTERTAVLVDKQEEIYDPMRIISHTQTTDLQKWSDSNPGTLSIIVSSVPILLPPAIGWIEYLIGQRIWLKKRGGLRWLGRQLASLQQKVATRASFDHWPLYSLSWRDFVLLFEQHQKDMLILSGDVHFSYALTAEGTTEAAQNHYLYQFVSTPLQNALSPSDQRKITLQARVSRLRYGGLTQQILPLTPAVKDIHIDHNLLFENTIAILSLQTDQQGRYMPQQEYLGYYHGQLQKIATTVLPKQNSH</sequence>
<evidence type="ECO:0000259" key="2">
    <source>
        <dbReference type="Pfam" id="PF25077"/>
    </source>
</evidence>
<proteinExistence type="predicted"/>
<dbReference type="InterPro" id="IPR038607">
    <property type="entry name" value="PhoD-like_sf"/>
</dbReference>
<dbReference type="Gene3D" id="3.60.21.70">
    <property type="entry name" value="PhoD-like phosphatase"/>
    <property type="match status" value="1"/>
</dbReference>